<keyword evidence="2" id="KW-1185">Reference proteome</keyword>
<gene>
    <name evidence="1" type="ORF">EZE20_12065</name>
</gene>
<organism evidence="1 2">
    <name type="scientific">Arundinibacter roseus</name>
    <dbReference type="NCBI Taxonomy" id="2070510"/>
    <lineage>
        <taxon>Bacteria</taxon>
        <taxon>Pseudomonadati</taxon>
        <taxon>Bacteroidota</taxon>
        <taxon>Cytophagia</taxon>
        <taxon>Cytophagales</taxon>
        <taxon>Spirosomataceae</taxon>
        <taxon>Arundinibacter</taxon>
    </lineage>
</organism>
<dbReference type="EMBL" id="SMJU01000007">
    <property type="protein sequence ID" value="TDB64412.1"/>
    <property type="molecule type" value="Genomic_DNA"/>
</dbReference>
<dbReference type="Pfam" id="PF20459">
    <property type="entry name" value="DUF6712"/>
    <property type="match status" value="2"/>
</dbReference>
<sequence length="327" mass="37055">MILKGVQDLTKYLGRAVMNATTDEFLAPYIQMAQDGELTRAVGAELVAEIDTQYNAENLSDENEGLLIYMQKVVAWYAYLHYLPFSIGNDGDNGLQEMSTESTAPVRIGVLDKRLRETERNAIEALENLLVYLESFDSDTYKDSPTAKASRTMFVPSATAMSEFLPQIDRNYRLYVNIRPYIVLAELDYILPRLGQEQYDQLKEALLESTATDPEKKLLRLIARALAHTAYWMALPNLQFALLSSGSIRVLSDFDGIYNRKNAPEQTVAYLIEQAETDSKKHLNALVNFLRKNLTTYPLYAASSAAGKEQTNRLPDNSKYNKVFRMK</sequence>
<dbReference type="RefSeq" id="WP_132117941.1">
    <property type="nucleotide sequence ID" value="NZ_SMJU01000007.1"/>
</dbReference>
<dbReference type="Proteomes" id="UP000295706">
    <property type="component" value="Unassembled WGS sequence"/>
</dbReference>
<dbReference type="AlphaFoldDB" id="A0A4R4KCB5"/>
<accession>A0A4R4KCB5</accession>
<name>A0A4R4KCB5_9BACT</name>
<protein>
    <submittedName>
        <fullName evidence="1">Uncharacterized protein</fullName>
    </submittedName>
</protein>
<comment type="caution">
    <text evidence="1">The sequence shown here is derived from an EMBL/GenBank/DDBJ whole genome shotgun (WGS) entry which is preliminary data.</text>
</comment>
<dbReference type="InterPro" id="IPR046558">
    <property type="entry name" value="DUF6712"/>
</dbReference>
<evidence type="ECO:0000313" key="1">
    <source>
        <dbReference type="EMBL" id="TDB64412.1"/>
    </source>
</evidence>
<dbReference type="OrthoDB" id="947321at2"/>
<reference evidence="1 2" key="1">
    <citation type="submission" date="2019-02" db="EMBL/GenBank/DDBJ databases">
        <title>Arundinibacter roseus gen. nov., sp. nov., a new member of the family Cytophagaceae.</title>
        <authorList>
            <person name="Szuroczki S."/>
            <person name="Khayer B."/>
            <person name="Sproer C."/>
            <person name="Toumi M."/>
            <person name="Szabo A."/>
            <person name="Felfoldi T."/>
            <person name="Schumann P."/>
            <person name="Toth E."/>
        </authorList>
    </citation>
    <scope>NUCLEOTIDE SEQUENCE [LARGE SCALE GENOMIC DNA]</scope>
    <source>
        <strain evidence="1 2">DMA-k-7a</strain>
    </source>
</reference>
<proteinExistence type="predicted"/>
<evidence type="ECO:0000313" key="2">
    <source>
        <dbReference type="Proteomes" id="UP000295706"/>
    </source>
</evidence>